<accession>K2RN69</accession>
<evidence type="ECO:0000313" key="2">
    <source>
        <dbReference type="Proteomes" id="UP000007129"/>
    </source>
</evidence>
<proteinExistence type="predicted"/>
<dbReference type="VEuPathDB" id="FungiDB:MPH_06679"/>
<sequence length="75" mass="8539">MLKRHDYNPGKRVIYAANATPEIILATIESLPIRIIPVFRGFIQDYLLFKPSFNVSFGDVGKLEYCTPAPNLIRD</sequence>
<comment type="caution">
    <text evidence="1">The sequence shown here is derived from an EMBL/GenBank/DDBJ whole genome shotgun (WGS) entry which is preliminary data.</text>
</comment>
<gene>
    <name evidence="1" type="ORF">MPH_06679</name>
</gene>
<dbReference type="InParanoid" id="K2RN69"/>
<name>K2RN69_MACPH</name>
<protein>
    <submittedName>
        <fullName evidence="1">Cytochrome P450</fullName>
    </submittedName>
</protein>
<evidence type="ECO:0000313" key="1">
    <source>
        <dbReference type="EMBL" id="EKG16113.1"/>
    </source>
</evidence>
<dbReference type="EMBL" id="AHHD01000285">
    <property type="protein sequence ID" value="EKG16113.1"/>
    <property type="molecule type" value="Genomic_DNA"/>
</dbReference>
<organism evidence="1 2">
    <name type="scientific">Macrophomina phaseolina (strain MS6)</name>
    <name type="common">Charcoal rot fungus</name>
    <dbReference type="NCBI Taxonomy" id="1126212"/>
    <lineage>
        <taxon>Eukaryota</taxon>
        <taxon>Fungi</taxon>
        <taxon>Dikarya</taxon>
        <taxon>Ascomycota</taxon>
        <taxon>Pezizomycotina</taxon>
        <taxon>Dothideomycetes</taxon>
        <taxon>Dothideomycetes incertae sedis</taxon>
        <taxon>Botryosphaeriales</taxon>
        <taxon>Botryosphaeriaceae</taxon>
        <taxon>Macrophomina</taxon>
    </lineage>
</organism>
<dbReference type="Proteomes" id="UP000007129">
    <property type="component" value="Unassembled WGS sequence"/>
</dbReference>
<reference evidence="1 2" key="1">
    <citation type="journal article" date="2012" name="BMC Genomics">
        <title>Tools to kill: Genome of one of the most destructive plant pathogenic fungi Macrophomina phaseolina.</title>
        <authorList>
            <person name="Islam M.S."/>
            <person name="Haque M.S."/>
            <person name="Islam M.M."/>
            <person name="Emdad E.M."/>
            <person name="Halim A."/>
            <person name="Hossen Q.M.M."/>
            <person name="Hossain M.Z."/>
            <person name="Ahmed B."/>
            <person name="Rahim S."/>
            <person name="Rahman M.S."/>
            <person name="Alam M.M."/>
            <person name="Hou S."/>
            <person name="Wan X."/>
            <person name="Saito J.A."/>
            <person name="Alam M."/>
        </authorList>
    </citation>
    <scope>NUCLEOTIDE SEQUENCE [LARGE SCALE GENOMIC DNA]</scope>
    <source>
        <strain evidence="1 2">MS6</strain>
    </source>
</reference>
<dbReference type="HOGENOM" id="CLU_2671530_0_0_1"/>
<dbReference type="AlphaFoldDB" id="K2RN69"/>